<proteinExistence type="inferred from homology"/>
<keyword evidence="2" id="KW-0813">Transport</keyword>
<dbReference type="Proteomes" id="UP000198744">
    <property type="component" value="Unassembled WGS sequence"/>
</dbReference>
<organism evidence="6 7">
    <name type="scientific">Syntrophus gentianae</name>
    <dbReference type="NCBI Taxonomy" id="43775"/>
    <lineage>
        <taxon>Bacteria</taxon>
        <taxon>Pseudomonadati</taxon>
        <taxon>Thermodesulfobacteriota</taxon>
        <taxon>Syntrophia</taxon>
        <taxon>Syntrophales</taxon>
        <taxon>Syntrophaceae</taxon>
        <taxon>Syntrophus</taxon>
    </lineage>
</organism>
<accession>A0A1H7VXT4</accession>
<evidence type="ECO:0000259" key="5">
    <source>
        <dbReference type="SMART" id="SM00062"/>
    </source>
</evidence>
<protein>
    <submittedName>
        <fullName evidence="6">Amino acid ABC transporter substrate-binding protein, PAAT family</fullName>
    </submittedName>
</protein>
<reference evidence="6 7" key="1">
    <citation type="submission" date="2016-10" db="EMBL/GenBank/DDBJ databases">
        <authorList>
            <person name="de Groot N.N."/>
        </authorList>
    </citation>
    <scope>NUCLEOTIDE SEQUENCE [LARGE SCALE GENOMIC DNA]</scope>
    <source>
        <strain evidence="6 7">DSM 8423</strain>
    </source>
</reference>
<dbReference type="RefSeq" id="WP_093882550.1">
    <property type="nucleotide sequence ID" value="NZ_FOBS01000005.1"/>
</dbReference>
<dbReference type="InterPro" id="IPR051455">
    <property type="entry name" value="Bact_solute-bind_prot3"/>
</dbReference>
<keyword evidence="7" id="KW-1185">Reference proteome</keyword>
<evidence type="ECO:0000256" key="3">
    <source>
        <dbReference type="ARBA" id="ARBA00022729"/>
    </source>
</evidence>
<dbReference type="OrthoDB" id="9777941at2"/>
<evidence type="ECO:0000256" key="2">
    <source>
        <dbReference type="ARBA" id="ARBA00022448"/>
    </source>
</evidence>
<dbReference type="AlphaFoldDB" id="A0A1H7VXT4"/>
<dbReference type="EMBL" id="FOBS01000005">
    <property type="protein sequence ID" value="SEM13679.1"/>
    <property type="molecule type" value="Genomic_DNA"/>
</dbReference>
<dbReference type="PANTHER" id="PTHR30085:SF7">
    <property type="entry name" value="AMINO-ACID ABC TRANSPORTER-BINDING PROTEIN YHDW-RELATED"/>
    <property type="match status" value="1"/>
</dbReference>
<dbReference type="InterPro" id="IPR001638">
    <property type="entry name" value="Solute-binding_3/MltF_N"/>
</dbReference>
<name>A0A1H7VXT4_9BACT</name>
<dbReference type="SUPFAM" id="SSF53850">
    <property type="entry name" value="Periplasmic binding protein-like II"/>
    <property type="match status" value="1"/>
</dbReference>
<dbReference type="SMART" id="SM00062">
    <property type="entry name" value="PBPb"/>
    <property type="match status" value="1"/>
</dbReference>
<evidence type="ECO:0000313" key="6">
    <source>
        <dbReference type="EMBL" id="SEM13679.1"/>
    </source>
</evidence>
<comment type="similarity">
    <text evidence="1 4">Belongs to the bacterial solute-binding protein 3 family.</text>
</comment>
<dbReference type="Gene3D" id="3.40.190.10">
    <property type="entry name" value="Periplasmic binding protein-like II"/>
    <property type="match status" value="2"/>
</dbReference>
<dbReference type="PROSITE" id="PS01039">
    <property type="entry name" value="SBP_BACTERIAL_3"/>
    <property type="match status" value="1"/>
</dbReference>
<dbReference type="GO" id="GO:0006865">
    <property type="term" value="P:amino acid transport"/>
    <property type="evidence" value="ECO:0007669"/>
    <property type="project" value="TreeGrafter"/>
</dbReference>
<evidence type="ECO:0000256" key="1">
    <source>
        <dbReference type="ARBA" id="ARBA00010333"/>
    </source>
</evidence>
<feature type="domain" description="Solute-binding protein family 3/N-terminal" evidence="5">
    <location>
        <begin position="40"/>
        <end position="265"/>
    </location>
</feature>
<dbReference type="STRING" id="43775.SAMN04489760_10510"/>
<gene>
    <name evidence="6" type="ORF">SAMN04489760_10510</name>
</gene>
<dbReference type="InterPro" id="IPR018313">
    <property type="entry name" value="SBP_3_CS"/>
</dbReference>
<keyword evidence="3" id="KW-0732">Signal</keyword>
<dbReference type="Pfam" id="PF00497">
    <property type="entry name" value="SBP_bac_3"/>
    <property type="match status" value="1"/>
</dbReference>
<evidence type="ECO:0000313" key="7">
    <source>
        <dbReference type="Proteomes" id="UP000198744"/>
    </source>
</evidence>
<dbReference type="PANTHER" id="PTHR30085">
    <property type="entry name" value="AMINO ACID ABC TRANSPORTER PERMEASE"/>
    <property type="match status" value="1"/>
</dbReference>
<evidence type="ECO:0000256" key="4">
    <source>
        <dbReference type="RuleBase" id="RU003744"/>
    </source>
</evidence>
<sequence length="346" mass="37855">MKTVERFLVLSILAILLVLTVGVPPGFAGETLDAVKSRGILRCGVSEGIAGFSERNNAGRWTGLDVDFCRAVAAAVIGDPERVEFVPLKASARFPALQAGKIDLLVRNTTWTLGREAGLKVQFPGILFFDGQGFMVPEKKGVRKIEELNGAMVCVEKGTTHVQNLADSFAFRNMQVKTLVLDSVREVTDAFYSGRCRACTSDASQLAAMRLRAPGGPRAFVILPERISKEPLGPIVRRGDDDWFTIVRWVLFALITAEENNLTQDNIVALMRDSRHPVLRRAAGLEGGFGKALGLREGWAVRAVQAAGNYGEMFDRNLGRSSALQLDRGPNRLWTRGGLMYAPPLR</sequence>
<dbReference type="CDD" id="cd13692">
    <property type="entry name" value="PBP2_BztA"/>
    <property type="match status" value="1"/>
</dbReference>